<gene>
    <name evidence="1" type="ordered locus">GDI1274</name>
</gene>
<accession>A9HED3</accession>
<proteinExistence type="predicted"/>
<organism evidence="1 2">
    <name type="scientific">Gluconacetobacter diazotrophicus (strain ATCC 49037 / DSM 5601 / CCUG 37298 / CIP 103539 / LMG 7603 / PAl5)</name>
    <dbReference type="NCBI Taxonomy" id="272568"/>
    <lineage>
        <taxon>Bacteria</taxon>
        <taxon>Pseudomonadati</taxon>
        <taxon>Pseudomonadota</taxon>
        <taxon>Alphaproteobacteria</taxon>
        <taxon>Acetobacterales</taxon>
        <taxon>Acetobacteraceae</taxon>
        <taxon>Gluconacetobacter</taxon>
    </lineage>
</organism>
<reference evidence="1 2" key="1">
    <citation type="journal article" date="2009" name="BMC Genomics">
        <title>Complete genome sequence of the sugarcane nitrogen-fixing endophyte Gluconacetobacter diazotrophicus Pal5.</title>
        <authorList>
            <person name="Bertalan M."/>
            <person name="Albano R."/>
            <person name="Padua V."/>
            <person name="Rouws L."/>
            <person name="Rojas C."/>
            <person name="Hemerly A."/>
            <person name="Teixeira K."/>
            <person name="Schwab S."/>
            <person name="Araujo J."/>
            <person name="Oliveira A."/>
            <person name="Franca L."/>
            <person name="Magalhaes V."/>
            <person name="Alqueres S."/>
            <person name="Cardoso A."/>
            <person name="Almeida W."/>
            <person name="Loureiro M.M."/>
            <person name="Nogueira E."/>
            <person name="Cidade D."/>
            <person name="Oliveira D."/>
            <person name="Simao T."/>
            <person name="Macedo J."/>
            <person name="Valadao A."/>
            <person name="Dreschsel M."/>
            <person name="Freitas F."/>
            <person name="Vidal M."/>
            <person name="Guedes H."/>
            <person name="Rodrigues E."/>
            <person name="Meneses C."/>
            <person name="Brioso P."/>
            <person name="Pozzer L."/>
            <person name="Figueiredo D."/>
            <person name="Montano H."/>
            <person name="Junior J."/>
            <person name="Filho G."/>
            <person name="Flores V."/>
            <person name="Ferreira B."/>
            <person name="Branco A."/>
            <person name="Gonzalez P."/>
            <person name="Guillobel H."/>
            <person name="Lemos M."/>
            <person name="Seibel L."/>
            <person name="Macedo J."/>
            <person name="Alves-Ferreira M."/>
            <person name="Sachetto-Martins G."/>
            <person name="Coelho A."/>
            <person name="Santos E."/>
            <person name="Amaral G."/>
            <person name="Neves A."/>
            <person name="Pacheco A.B."/>
            <person name="Carvalho D."/>
            <person name="Lery L."/>
            <person name="Bisch P."/>
            <person name="Rossle S.C."/>
            <person name="Urmenyi T."/>
            <person name="Kruger W.V."/>
            <person name="Martins O."/>
            <person name="Baldani J.I."/>
            <person name="Ferreira P.C."/>
        </authorList>
    </citation>
    <scope>NUCLEOTIDE SEQUENCE [LARGE SCALE GENOMIC DNA]</scope>
    <source>
        <strain evidence="2">ATCC 49037 / DSM 5601 / CCUG 37298 / CIP 103539 / LMG 7603 / PAl5</strain>
    </source>
</reference>
<dbReference type="AlphaFoldDB" id="A9HED3"/>
<dbReference type="EMBL" id="AM889285">
    <property type="protein sequence ID" value="CAP55217.1"/>
    <property type="molecule type" value="Genomic_DNA"/>
</dbReference>
<evidence type="ECO:0000313" key="2">
    <source>
        <dbReference type="Proteomes" id="UP000001176"/>
    </source>
</evidence>
<sequence length="41" mass="4544">MYESLLALSAILLLMDCVIGGRTACGRRATVTRIDTLRSRF</sequence>
<name>A9HED3_GLUDA</name>
<keyword evidence="2" id="KW-1185">Reference proteome</keyword>
<evidence type="ECO:0000313" key="1">
    <source>
        <dbReference type="EMBL" id="CAP55217.1"/>
    </source>
</evidence>
<protein>
    <submittedName>
        <fullName evidence="1">Putative membrane protein</fullName>
    </submittedName>
</protein>
<dbReference type="KEGG" id="gdi:GDI1274"/>
<dbReference type="Proteomes" id="UP000001176">
    <property type="component" value="Chromosome"/>
</dbReference>